<keyword evidence="3" id="KW-1185">Reference proteome</keyword>
<dbReference type="Pfam" id="PF13557">
    <property type="entry name" value="Phenol_MetA_deg"/>
    <property type="match status" value="1"/>
</dbReference>
<proteinExistence type="predicted"/>
<comment type="caution">
    <text evidence="2">The sequence shown here is derived from an EMBL/GenBank/DDBJ whole genome shotgun (WGS) entry which is preliminary data.</text>
</comment>
<accession>A0ABS5Q0C1</accession>
<feature type="signal peptide" evidence="1">
    <location>
        <begin position="1"/>
        <end position="22"/>
    </location>
</feature>
<protein>
    <submittedName>
        <fullName evidence="2">Transporter</fullName>
    </submittedName>
</protein>
<feature type="chain" id="PRO_5047448267" evidence="1">
    <location>
        <begin position="23"/>
        <end position="292"/>
    </location>
</feature>
<reference evidence="2 3" key="1">
    <citation type="journal article" date="2021" name="Syst. Appl. Microbiol.">
        <title>Pseudomonas lalucatii sp. nov. isolated from Vallgornera, a karstic cave in Mallorca, Western Mediterranean.</title>
        <authorList>
            <person name="Busquets A."/>
            <person name="Mulet M."/>
            <person name="Gomila M."/>
            <person name="Garcia-Valdes E."/>
        </authorList>
    </citation>
    <scope>NUCLEOTIDE SEQUENCE [LARGE SCALE GENOMIC DNA]</scope>
    <source>
        <strain evidence="2 3">R1b54</strain>
    </source>
</reference>
<name>A0ABS5Q0C1_9PSED</name>
<gene>
    <name evidence="2" type="ORF">I0D00_06440</name>
</gene>
<dbReference type="Proteomes" id="UP001196601">
    <property type="component" value="Unassembled WGS sequence"/>
</dbReference>
<dbReference type="RefSeq" id="WP_213638920.1">
    <property type="nucleotide sequence ID" value="NZ_JADPMV010000001.1"/>
</dbReference>
<evidence type="ECO:0000256" key="1">
    <source>
        <dbReference type="SAM" id="SignalP"/>
    </source>
</evidence>
<sequence length="292" mass="32160">MFKSLRQGIFFLAVSLCPLAGATEGGGGAYANGADSFMVAALPPPGNYLVSYNAYYRADEFANPSPVFDSFKVESYASVLRAIHVSDKKILGGNWAMLAFLPYVNVDLDMGFASQRRGGMGDIIVDPFAIGWHSGNWHWAVGMDIYLPTGRYDKDQLVNIGRNYVTLEPIFAFTYRNPAGYEFSMKTMFDYNFENTDTNYRSGKELHADFIAAKHWGPWAVGVGGYAYQQVTGDSGGGAVFGDFKGRVYALGPQVSYTGPTGFNISGKFQHEFDARNKPEGDKLWITFSFAL</sequence>
<dbReference type="InterPro" id="IPR025737">
    <property type="entry name" value="FApF"/>
</dbReference>
<organism evidence="2 3">
    <name type="scientific">Pseudomonas lalucatii</name>
    <dbReference type="NCBI Taxonomy" id="1424203"/>
    <lineage>
        <taxon>Bacteria</taxon>
        <taxon>Pseudomonadati</taxon>
        <taxon>Pseudomonadota</taxon>
        <taxon>Gammaproteobacteria</taxon>
        <taxon>Pseudomonadales</taxon>
        <taxon>Pseudomonadaceae</taxon>
        <taxon>Pseudomonas</taxon>
    </lineage>
</organism>
<evidence type="ECO:0000313" key="3">
    <source>
        <dbReference type="Proteomes" id="UP001196601"/>
    </source>
</evidence>
<dbReference type="EMBL" id="JADPMV010000001">
    <property type="protein sequence ID" value="MBS7661589.1"/>
    <property type="molecule type" value="Genomic_DNA"/>
</dbReference>
<keyword evidence="1" id="KW-0732">Signal</keyword>
<evidence type="ECO:0000313" key="2">
    <source>
        <dbReference type="EMBL" id="MBS7661589.1"/>
    </source>
</evidence>